<keyword evidence="3 12" id="KW-0858">Xylan degradation</keyword>
<dbReference type="InterPro" id="IPR044846">
    <property type="entry name" value="GH10"/>
</dbReference>
<dbReference type="AlphaFoldDB" id="A0A840AIQ3"/>
<dbReference type="InterPro" id="IPR017853">
    <property type="entry name" value="GH"/>
</dbReference>
<reference evidence="12 13" key="1">
    <citation type="submission" date="2020-08" db="EMBL/GenBank/DDBJ databases">
        <title>Genomic Encyclopedia of Type Strains, Phase IV (KMG-IV): sequencing the most valuable type-strain genomes for metagenomic binning, comparative biology and taxonomic classification.</title>
        <authorList>
            <person name="Goeker M."/>
        </authorList>
    </citation>
    <scope>NUCLEOTIDE SEQUENCE [LARGE SCALE GENOMIC DNA]</scope>
    <source>
        <strain evidence="12 13">DSM 19979</strain>
    </source>
</reference>
<evidence type="ECO:0000313" key="12">
    <source>
        <dbReference type="EMBL" id="MBB3900024.1"/>
    </source>
</evidence>
<feature type="domain" description="GH10" evidence="11">
    <location>
        <begin position="22"/>
        <end position="362"/>
    </location>
</feature>
<gene>
    <name evidence="12" type="ORF">GGQ83_003491</name>
</gene>
<dbReference type="GO" id="GO:0031176">
    <property type="term" value="F:endo-1,4-beta-xylanase activity"/>
    <property type="evidence" value="ECO:0007669"/>
    <property type="project" value="UniProtKB-EC"/>
</dbReference>
<feature type="active site" description="Nucleophile" evidence="9">
    <location>
        <position position="276"/>
    </location>
</feature>
<dbReference type="EC" id="3.2.1.8" evidence="10"/>
<dbReference type="PANTHER" id="PTHR31490:SF88">
    <property type="entry name" value="BETA-XYLANASE"/>
    <property type="match status" value="1"/>
</dbReference>
<keyword evidence="5 10" id="KW-0378">Hydrolase</keyword>
<organism evidence="12 13">
    <name type="scientific">Roseococcus suduntuyensis</name>
    <dbReference type="NCBI Taxonomy" id="455361"/>
    <lineage>
        <taxon>Bacteria</taxon>
        <taxon>Pseudomonadati</taxon>
        <taxon>Pseudomonadota</taxon>
        <taxon>Alphaproteobacteria</taxon>
        <taxon>Acetobacterales</taxon>
        <taxon>Roseomonadaceae</taxon>
        <taxon>Roseococcus</taxon>
    </lineage>
</organism>
<dbReference type="InterPro" id="IPR031158">
    <property type="entry name" value="GH10_AS"/>
</dbReference>
<dbReference type="GO" id="GO:0045493">
    <property type="term" value="P:xylan catabolic process"/>
    <property type="evidence" value="ECO:0007669"/>
    <property type="project" value="UniProtKB-KW"/>
</dbReference>
<keyword evidence="7 10" id="KW-0326">Glycosidase</keyword>
<dbReference type="Gene3D" id="3.20.20.80">
    <property type="entry name" value="Glycosidases"/>
    <property type="match status" value="1"/>
</dbReference>
<dbReference type="InterPro" id="IPR001000">
    <property type="entry name" value="GH10_dom"/>
</dbReference>
<evidence type="ECO:0000313" key="13">
    <source>
        <dbReference type="Proteomes" id="UP000553193"/>
    </source>
</evidence>
<dbReference type="PROSITE" id="PS51760">
    <property type="entry name" value="GH10_2"/>
    <property type="match status" value="1"/>
</dbReference>
<comment type="caution">
    <text evidence="12">The sequence shown here is derived from an EMBL/GenBank/DDBJ whole genome shotgun (WGS) entry which is preliminary data.</text>
</comment>
<evidence type="ECO:0000256" key="6">
    <source>
        <dbReference type="ARBA" id="ARBA00023277"/>
    </source>
</evidence>
<evidence type="ECO:0000256" key="1">
    <source>
        <dbReference type="ARBA" id="ARBA00000681"/>
    </source>
</evidence>
<evidence type="ECO:0000256" key="4">
    <source>
        <dbReference type="ARBA" id="ARBA00022729"/>
    </source>
</evidence>
<dbReference type="PROSITE" id="PS00591">
    <property type="entry name" value="GH10_1"/>
    <property type="match status" value="1"/>
</dbReference>
<dbReference type="EMBL" id="JACIDJ010000007">
    <property type="protein sequence ID" value="MBB3900024.1"/>
    <property type="molecule type" value="Genomic_DNA"/>
</dbReference>
<evidence type="ECO:0000256" key="5">
    <source>
        <dbReference type="ARBA" id="ARBA00022801"/>
    </source>
</evidence>
<keyword evidence="4" id="KW-0732">Signal</keyword>
<evidence type="ECO:0000256" key="3">
    <source>
        <dbReference type="ARBA" id="ARBA00022651"/>
    </source>
</evidence>
<dbReference type="PRINTS" id="PR00134">
    <property type="entry name" value="GLHYDRLASE10"/>
</dbReference>
<keyword evidence="6 10" id="KW-0119">Carbohydrate metabolism</keyword>
<evidence type="ECO:0000259" key="11">
    <source>
        <dbReference type="PROSITE" id="PS51760"/>
    </source>
</evidence>
<protein>
    <recommendedName>
        <fullName evidence="10">Beta-xylanase</fullName>
        <ecNumber evidence="10">3.2.1.8</ecNumber>
    </recommendedName>
</protein>
<evidence type="ECO:0000256" key="7">
    <source>
        <dbReference type="ARBA" id="ARBA00023295"/>
    </source>
</evidence>
<dbReference type="PANTHER" id="PTHR31490">
    <property type="entry name" value="GLYCOSYL HYDROLASE"/>
    <property type="match status" value="1"/>
</dbReference>
<proteinExistence type="inferred from homology"/>
<dbReference type="Pfam" id="PF00331">
    <property type="entry name" value="Glyco_hydro_10"/>
    <property type="match status" value="1"/>
</dbReference>
<keyword evidence="13" id="KW-1185">Reference proteome</keyword>
<dbReference type="SMART" id="SM00633">
    <property type="entry name" value="Glyco_10"/>
    <property type="match status" value="1"/>
</dbReference>
<evidence type="ECO:0000256" key="10">
    <source>
        <dbReference type="RuleBase" id="RU361174"/>
    </source>
</evidence>
<evidence type="ECO:0000256" key="8">
    <source>
        <dbReference type="ARBA" id="ARBA00023326"/>
    </source>
</evidence>
<keyword evidence="8 10" id="KW-0624">Polysaccharide degradation</keyword>
<evidence type="ECO:0000256" key="2">
    <source>
        <dbReference type="ARBA" id="ARBA00007495"/>
    </source>
</evidence>
<accession>A0A840AIQ3</accession>
<dbReference type="RefSeq" id="WP_311728573.1">
    <property type="nucleotide sequence ID" value="NZ_JACIDJ010000007.1"/>
</dbReference>
<dbReference type="Proteomes" id="UP000553193">
    <property type="component" value="Unassembled WGS sequence"/>
</dbReference>
<comment type="catalytic activity">
    <reaction evidence="1 10">
        <text>Endohydrolysis of (1-&gt;4)-beta-D-xylosidic linkages in xylans.</text>
        <dbReference type="EC" id="3.2.1.8"/>
    </reaction>
</comment>
<dbReference type="SUPFAM" id="SSF51445">
    <property type="entry name" value="(Trans)glycosidases"/>
    <property type="match status" value="1"/>
</dbReference>
<evidence type="ECO:0000256" key="9">
    <source>
        <dbReference type="PROSITE-ProRule" id="PRU10061"/>
    </source>
</evidence>
<sequence>MRLPRRLALAAAATPFLPRGSAAQAEGLRAATRARGITFGTAVRHDLLQSDAAYAALVAREAEILVPEWEAKWDALQPEPGRFEFGQLRSIALFARAHQQRLRGHALLWHVANPAWLEPALAQGEARAAAVMEAHFTAVLRETHSYIRDWDVLNEIIANPPGSDNPSPTQDDLRPTPWLRALGPGYLERALRLARGLDATLRLTLNDYGVEADTPWAEAKRQRLLRVVRRLVERQVPLDAVGIQAHLQMRDPFRAEPFLAFVQALRGLGLAVLITELDVREPDQLAPSIAERDAAVADYVTRFLSAAVEGGVRTVLTWGLTDRNTWLAEEPGVARADGQRTRGLPFDEALRPKPFHAALGRVLGG</sequence>
<name>A0A840AIQ3_9PROT</name>
<comment type="similarity">
    <text evidence="2 10">Belongs to the glycosyl hydrolase 10 (cellulase F) family.</text>
</comment>